<feature type="region of interest" description="Disordered" evidence="1">
    <location>
        <begin position="73"/>
        <end position="103"/>
    </location>
</feature>
<feature type="compositionally biased region" description="Acidic residues" evidence="1">
    <location>
        <begin position="79"/>
        <end position="91"/>
    </location>
</feature>
<evidence type="ECO:0000256" key="1">
    <source>
        <dbReference type="SAM" id="MobiDB-lite"/>
    </source>
</evidence>
<feature type="transmembrane region" description="Helical" evidence="2">
    <location>
        <begin position="32"/>
        <end position="58"/>
    </location>
</feature>
<proteinExistence type="predicted"/>
<name>A0ABT6LD27_9ACTN</name>
<comment type="caution">
    <text evidence="3">The sequence shown here is derived from an EMBL/GenBank/DDBJ whole genome shotgun (WGS) entry which is preliminary data.</text>
</comment>
<keyword evidence="2" id="KW-0472">Membrane</keyword>
<sequence>MTITLLLDSTGQFLGENLSVRGGEGMSDSDKMLVFAVVLLAIGWIVLIVVELVLLGILRGVRAVVRALTGRARPALEPAEPEPEPEPEPEDAVPPGYDLDGSG</sequence>
<evidence type="ECO:0000313" key="4">
    <source>
        <dbReference type="Proteomes" id="UP001160499"/>
    </source>
</evidence>
<reference evidence="3 4" key="1">
    <citation type="submission" date="2023-04" db="EMBL/GenBank/DDBJ databases">
        <title>Forest soil microbial communities from Buena Vista Peninsula, Colon Province, Panama.</title>
        <authorList>
            <person name="Bouskill N."/>
        </authorList>
    </citation>
    <scope>NUCLEOTIDE SEQUENCE [LARGE SCALE GENOMIC DNA]</scope>
    <source>
        <strain evidence="3 4">GGS1</strain>
    </source>
</reference>
<evidence type="ECO:0000313" key="3">
    <source>
        <dbReference type="EMBL" id="MDH6214216.1"/>
    </source>
</evidence>
<organism evidence="3 4">
    <name type="scientific">Streptomyces pseudovenezuelae</name>
    <dbReference type="NCBI Taxonomy" id="67350"/>
    <lineage>
        <taxon>Bacteria</taxon>
        <taxon>Bacillati</taxon>
        <taxon>Actinomycetota</taxon>
        <taxon>Actinomycetes</taxon>
        <taxon>Kitasatosporales</taxon>
        <taxon>Streptomycetaceae</taxon>
        <taxon>Streptomyces</taxon>
        <taxon>Streptomyces aurantiacus group</taxon>
    </lineage>
</organism>
<protein>
    <submittedName>
        <fullName evidence="3">Uncharacterized protein</fullName>
    </submittedName>
</protein>
<keyword evidence="2" id="KW-1133">Transmembrane helix</keyword>
<keyword evidence="2" id="KW-0812">Transmembrane</keyword>
<accession>A0ABT6LD27</accession>
<evidence type="ECO:0000256" key="2">
    <source>
        <dbReference type="SAM" id="Phobius"/>
    </source>
</evidence>
<keyword evidence="4" id="KW-1185">Reference proteome</keyword>
<dbReference type="Proteomes" id="UP001160499">
    <property type="component" value="Unassembled WGS sequence"/>
</dbReference>
<gene>
    <name evidence="3" type="ORF">M2283_001499</name>
</gene>
<dbReference type="EMBL" id="JARXVH010000002">
    <property type="protein sequence ID" value="MDH6214216.1"/>
    <property type="molecule type" value="Genomic_DNA"/>
</dbReference>